<dbReference type="InterPro" id="IPR049326">
    <property type="entry name" value="Rhodopsin_dom_fungi"/>
</dbReference>
<keyword evidence="4 6" id="KW-0472">Membrane</keyword>
<evidence type="ECO:0000256" key="4">
    <source>
        <dbReference type="ARBA" id="ARBA00023136"/>
    </source>
</evidence>
<dbReference type="OrthoDB" id="10017208at2759"/>
<comment type="similarity">
    <text evidence="5">Belongs to the SAT4 family.</text>
</comment>
<dbReference type="Proteomes" id="UP000799429">
    <property type="component" value="Unassembled WGS sequence"/>
</dbReference>
<feature type="transmembrane region" description="Helical" evidence="6">
    <location>
        <begin position="192"/>
        <end position="210"/>
    </location>
</feature>
<organism evidence="8 9">
    <name type="scientific">Patellaria atrata CBS 101060</name>
    <dbReference type="NCBI Taxonomy" id="1346257"/>
    <lineage>
        <taxon>Eukaryota</taxon>
        <taxon>Fungi</taxon>
        <taxon>Dikarya</taxon>
        <taxon>Ascomycota</taxon>
        <taxon>Pezizomycotina</taxon>
        <taxon>Dothideomycetes</taxon>
        <taxon>Dothideomycetes incertae sedis</taxon>
        <taxon>Patellariales</taxon>
        <taxon>Patellariaceae</taxon>
        <taxon>Patellaria</taxon>
    </lineage>
</organism>
<name>A0A9P4SFY7_9PEZI</name>
<comment type="subcellular location">
    <subcellularLocation>
        <location evidence="1">Membrane</location>
        <topology evidence="1">Multi-pass membrane protein</topology>
    </subcellularLocation>
</comment>
<dbReference type="AlphaFoldDB" id="A0A9P4SFY7"/>
<feature type="transmembrane region" description="Helical" evidence="6">
    <location>
        <begin position="66"/>
        <end position="86"/>
    </location>
</feature>
<feature type="transmembrane region" description="Helical" evidence="6">
    <location>
        <begin position="149"/>
        <end position="172"/>
    </location>
</feature>
<evidence type="ECO:0000256" key="3">
    <source>
        <dbReference type="ARBA" id="ARBA00022989"/>
    </source>
</evidence>
<evidence type="ECO:0000259" key="7">
    <source>
        <dbReference type="Pfam" id="PF20684"/>
    </source>
</evidence>
<protein>
    <recommendedName>
        <fullName evidence="7">Rhodopsin domain-containing protein</fullName>
    </recommendedName>
</protein>
<keyword evidence="2 6" id="KW-0812">Transmembrane</keyword>
<keyword evidence="9" id="KW-1185">Reference proteome</keyword>
<dbReference type="PANTHER" id="PTHR33048">
    <property type="entry name" value="PTH11-LIKE INTEGRAL MEMBRANE PROTEIN (AFU_ORTHOLOGUE AFUA_5G11245)"/>
    <property type="match status" value="1"/>
</dbReference>
<keyword evidence="3 6" id="KW-1133">Transmembrane helix</keyword>
<feature type="transmembrane region" description="Helical" evidence="6">
    <location>
        <begin position="118"/>
        <end position="137"/>
    </location>
</feature>
<accession>A0A9P4SFY7</accession>
<evidence type="ECO:0000256" key="5">
    <source>
        <dbReference type="ARBA" id="ARBA00038359"/>
    </source>
</evidence>
<evidence type="ECO:0000256" key="1">
    <source>
        <dbReference type="ARBA" id="ARBA00004141"/>
    </source>
</evidence>
<dbReference type="EMBL" id="MU006092">
    <property type="protein sequence ID" value="KAF2841055.1"/>
    <property type="molecule type" value="Genomic_DNA"/>
</dbReference>
<gene>
    <name evidence="8" type="ORF">M501DRAFT_1002156</name>
</gene>
<evidence type="ECO:0000313" key="8">
    <source>
        <dbReference type="EMBL" id="KAF2841055.1"/>
    </source>
</evidence>
<evidence type="ECO:0000256" key="6">
    <source>
        <dbReference type="SAM" id="Phobius"/>
    </source>
</evidence>
<evidence type="ECO:0000313" key="9">
    <source>
        <dbReference type="Proteomes" id="UP000799429"/>
    </source>
</evidence>
<evidence type="ECO:0000256" key="2">
    <source>
        <dbReference type="ARBA" id="ARBA00022692"/>
    </source>
</evidence>
<reference evidence="8" key="1">
    <citation type="journal article" date="2020" name="Stud. Mycol.">
        <title>101 Dothideomycetes genomes: a test case for predicting lifestyles and emergence of pathogens.</title>
        <authorList>
            <person name="Haridas S."/>
            <person name="Albert R."/>
            <person name="Binder M."/>
            <person name="Bloem J."/>
            <person name="Labutti K."/>
            <person name="Salamov A."/>
            <person name="Andreopoulos B."/>
            <person name="Baker S."/>
            <person name="Barry K."/>
            <person name="Bills G."/>
            <person name="Bluhm B."/>
            <person name="Cannon C."/>
            <person name="Castanera R."/>
            <person name="Culley D."/>
            <person name="Daum C."/>
            <person name="Ezra D."/>
            <person name="Gonzalez J."/>
            <person name="Henrissat B."/>
            <person name="Kuo A."/>
            <person name="Liang C."/>
            <person name="Lipzen A."/>
            <person name="Lutzoni F."/>
            <person name="Magnuson J."/>
            <person name="Mondo S."/>
            <person name="Nolan M."/>
            <person name="Ohm R."/>
            <person name="Pangilinan J."/>
            <person name="Park H.-J."/>
            <person name="Ramirez L."/>
            <person name="Alfaro M."/>
            <person name="Sun H."/>
            <person name="Tritt A."/>
            <person name="Yoshinaga Y."/>
            <person name="Zwiers L.-H."/>
            <person name="Turgeon B."/>
            <person name="Goodwin S."/>
            <person name="Spatafora J."/>
            <person name="Crous P."/>
            <person name="Grigoriev I."/>
        </authorList>
    </citation>
    <scope>NUCLEOTIDE SEQUENCE</scope>
    <source>
        <strain evidence="8">CBS 101060</strain>
    </source>
</reference>
<dbReference type="Pfam" id="PF20684">
    <property type="entry name" value="Fung_rhodopsin"/>
    <property type="match status" value="1"/>
</dbReference>
<sequence length="320" mass="36767">MEGAALWGISHGLGAHLATMEHHEIQAQLKLLLSAIVTWTLATTLCKLAVMWLYTQIFTTRRFRQVTYIAMGFIALFPIIYIPVGLTNCQPIDAFWSLDPAYNAANCGPLINLEYGTVATNMFLDLMVVCFPIPMVWKLQMPTRKKFFVSGMFSIGLIIVAIMVWRIVFTYQTRHDTDFNYNLYYISLQSNLELWLGIMAANLPTLAPLYTRYIMPRVKTYFFSSRSSKKPSHPRSNKYMSRTFGSNGPDIYRDKFNRLDDESLEFPVELIEGQHTAKIEAGTPRRSMHENGIGFQRDVEISVEDIENFEQIQKHTRGFS</sequence>
<feature type="transmembrane region" description="Helical" evidence="6">
    <location>
        <begin position="31"/>
        <end position="54"/>
    </location>
</feature>
<dbReference type="InterPro" id="IPR052337">
    <property type="entry name" value="SAT4-like"/>
</dbReference>
<dbReference type="GO" id="GO:0016020">
    <property type="term" value="C:membrane"/>
    <property type="evidence" value="ECO:0007669"/>
    <property type="project" value="UniProtKB-SubCell"/>
</dbReference>
<proteinExistence type="inferred from homology"/>
<dbReference type="PANTHER" id="PTHR33048:SF47">
    <property type="entry name" value="INTEGRAL MEMBRANE PROTEIN-RELATED"/>
    <property type="match status" value="1"/>
</dbReference>
<comment type="caution">
    <text evidence="8">The sequence shown here is derived from an EMBL/GenBank/DDBJ whole genome shotgun (WGS) entry which is preliminary data.</text>
</comment>
<feature type="domain" description="Rhodopsin" evidence="7">
    <location>
        <begin position="7"/>
        <end position="211"/>
    </location>
</feature>